<dbReference type="OrthoDB" id="5877234at2759"/>
<evidence type="ECO:0000256" key="4">
    <source>
        <dbReference type="SAM" id="MobiDB-lite"/>
    </source>
</evidence>
<name>A0A8S9ZZM8_9BILA</name>
<keyword evidence="7" id="KW-1185">Reference proteome</keyword>
<dbReference type="EMBL" id="JABEBT010000010">
    <property type="protein sequence ID" value="KAF7638730.1"/>
    <property type="molecule type" value="Genomic_DNA"/>
</dbReference>
<dbReference type="InterPro" id="IPR038765">
    <property type="entry name" value="Papain-like_cys_pep_sf"/>
</dbReference>
<dbReference type="SUPFAM" id="SSF54001">
    <property type="entry name" value="Cysteine proteinases"/>
    <property type="match status" value="1"/>
</dbReference>
<dbReference type="Gene3D" id="3.30.310.130">
    <property type="entry name" value="Ubiquitin-related"/>
    <property type="match status" value="1"/>
</dbReference>
<evidence type="ECO:0000256" key="1">
    <source>
        <dbReference type="ARBA" id="ARBA00005234"/>
    </source>
</evidence>
<evidence type="ECO:0000313" key="7">
    <source>
        <dbReference type="Proteomes" id="UP000605970"/>
    </source>
</evidence>
<gene>
    <name evidence="6" type="ORF">Mgra_00001812</name>
</gene>
<evidence type="ECO:0000256" key="3">
    <source>
        <dbReference type="ARBA" id="ARBA00022801"/>
    </source>
</evidence>
<feature type="region of interest" description="Disordered" evidence="4">
    <location>
        <begin position="125"/>
        <end position="172"/>
    </location>
</feature>
<dbReference type="GO" id="GO:0008234">
    <property type="term" value="F:cysteine-type peptidase activity"/>
    <property type="evidence" value="ECO:0007669"/>
    <property type="project" value="InterPro"/>
</dbReference>
<sequence length="388" mass="44246">MPISTECDIKDFKIRASISLSELTNSTFKRTTYRTGFLTFDSKRKCLYITYENINVSHLISINSIKPLLKEQCPRGMTYILEFDMPNMIYKGCSLQSLLECDKQLLHSCILKAVGVKKKMLHKPVSTGVPSLPTQKSISNSDLNFRTPTSTNNMYQNKSPPRLRRSPPQYPPPTKKIRQASFLEAMEKKVEDISPIQSCSNLKIVVPPGEQPLSGAYSQDDFWTRLKDDKEVRTGVCGEWVKIKIILLTMLYSMYRHMVFLALKKREIPTKWYWKMEGVEVVLAPVHLNNNHWAMSIARIDKKEIVLMDSMNHGFSGSDKKRFYEHILVMYSGDARMQKKEISLIKCSEIIGITLCNEDGHVIIRHIAPGSVAADASHAIGRAIQLNK</sequence>
<comment type="similarity">
    <text evidence="1">Belongs to the peptidase C48 family.</text>
</comment>
<dbReference type="InterPro" id="IPR003653">
    <property type="entry name" value="Peptidase_C48_C"/>
</dbReference>
<evidence type="ECO:0000313" key="6">
    <source>
        <dbReference type="EMBL" id="KAF7638730.1"/>
    </source>
</evidence>
<dbReference type="Proteomes" id="UP000605970">
    <property type="component" value="Unassembled WGS sequence"/>
</dbReference>
<comment type="caution">
    <text evidence="6">The sequence shown here is derived from an EMBL/GenBank/DDBJ whole genome shotgun (WGS) entry which is preliminary data.</text>
</comment>
<reference evidence="6" key="1">
    <citation type="journal article" date="2020" name="Ecol. Evol.">
        <title>Genome structure and content of the rice root-knot nematode (Meloidogyne graminicola).</title>
        <authorList>
            <person name="Phan N.T."/>
            <person name="Danchin E.G.J."/>
            <person name="Klopp C."/>
            <person name="Perfus-Barbeoch L."/>
            <person name="Kozlowski D.K."/>
            <person name="Koutsovoulos G.D."/>
            <person name="Lopez-Roques C."/>
            <person name="Bouchez O."/>
            <person name="Zahm M."/>
            <person name="Besnard G."/>
            <person name="Bellafiore S."/>
        </authorList>
    </citation>
    <scope>NUCLEOTIDE SEQUENCE</scope>
    <source>
        <strain evidence="6">VN-18</strain>
    </source>
</reference>
<organism evidence="6 7">
    <name type="scientific">Meloidogyne graminicola</name>
    <dbReference type="NCBI Taxonomy" id="189291"/>
    <lineage>
        <taxon>Eukaryota</taxon>
        <taxon>Metazoa</taxon>
        <taxon>Ecdysozoa</taxon>
        <taxon>Nematoda</taxon>
        <taxon>Chromadorea</taxon>
        <taxon>Rhabditida</taxon>
        <taxon>Tylenchina</taxon>
        <taxon>Tylenchomorpha</taxon>
        <taxon>Tylenchoidea</taxon>
        <taxon>Meloidogynidae</taxon>
        <taxon>Meloidogyninae</taxon>
        <taxon>Meloidogyne</taxon>
    </lineage>
</organism>
<evidence type="ECO:0000259" key="5">
    <source>
        <dbReference type="Pfam" id="PF02902"/>
    </source>
</evidence>
<keyword evidence="3" id="KW-0378">Hydrolase</keyword>
<dbReference type="Pfam" id="PF02902">
    <property type="entry name" value="Peptidase_C48"/>
    <property type="match status" value="1"/>
</dbReference>
<feature type="compositionally biased region" description="Polar residues" evidence="4">
    <location>
        <begin position="128"/>
        <end position="159"/>
    </location>
</feature>
<evidence type="ECO:0000256" key="2">
    <source>
        <dbReference type="ARBA" id="ARBA00022670"/>
    </source>
</evidence>
<accession>A0A8S9ZZM8</accession>
<protein>
    <recommendedName>
        <fullName evidence="5">Ubiquitin-like protease family profile domain-containing protein</fullName>
    </recommendedName>
</protein>
<dbReference type="AlphaFoldDB" id="A0A8S9ZZM8"/>
<keyword evidence="2" id="KW-0645">Protease</keyword>
<proteinExistence type="inferred from homology"/>
<feature type="domain" description="Ubiquitin-like protease family profile" evidence="5">
    <location>
        <begin position="277"/>
        <end position="316"/>
    </location>
</feature>
<dbReference type="GO" id="GO:0006508">
    <property type="term" value="P:proteolysis"/>
    <property type="evidence" value="ECO:0007669"/>
    <property type="project" value="UniProtKB-KW"/>
</dbReference>